<evidence type="ECO:0000313" key="11">
    <source>
        <dbReference type="Proteomes" id="UP000002015"/>
    </source>
</evidence>
<evidence type="ECO:0000256" key="2">
    <source>
        <dbReference type="ARBA" id="ARBA00022598"/>
    </source>
</evidence>
<keyword evidence="3 6" id="KW-0547">Nucleotide-binding</keyword>
<reference evidence="10 11" key="1">
    <citation type="submission" date="2007-08" db="EMBL/GenBank/DDBJ databases">
        <title>Complete sequence of Shewanella sediminis HAW-EB3.</title>
        <authorList>
            <consortium name="US DOE Joint Genome Institute"/>
            <person name="Copeland A."/>
            <person name="Lucas S."/>
            <person name="Lapidus A."/>
            <person name="Barry K."/>
            <person name="Glavina del Rio T."/>
            <person name="Dalin E."/>
            <person name="Tice H."/>
            <person name="Pitluck S."/>
            <person name="Chertkov O."/>
            <person name="Brettin T."/>
            <person name="Bruce D."/>
            <person name="Detter J.C."/>
            <person name="Han C."/>
            <person name="Schmutz J."/>
            <person name="Larimer F."/>
            <person name="Land M."/>
            <person name="Hauser L."/>
            <person name="Kyrpides N."/>
            <person name="Kim E."/>
            <person name="Zhao J.-S."/>
            <person name="Richardson P."/>
        </authorList>
    </citation>
    <scope>NUCLEOTIDE SEQUENCE [LARGE SCALE GENOMIC DNA]</scope>
    <source>
        <strain evidence="10 11">HAW-EB3</strain>
    </source>
</reference>
<dbReference type="InterPro" id="IPR003694">
    <property type="entry name" value="NAD_synthase"/>
</dbReference>
<evidence type="ECO:0000259" key="9">
    <source>
        <dbReference type="Pfam" id="PF02540"/>
    </source>
</evidence>
<organism evidence="10 11">
    <name type="scientific">Shewanella sediminis (strain HAW-EB3)</name>
    <dbReference type="NCBI Taxonomy" id="425104"/>
    <lineage>
        <taxon>Bacteria</taxon>
        <taxon>Pseudomonadati</taxon>
        <taxon>Pseudomonadota</taxon>
        <taxon>Gammaproteobacteria</taxon>
        <taxon>Alteromonadales</taxon>
        <taxon>Shewanellaceae</taxon>
        <taxon>Shewanella</taxon>
    </lineage>
</organism>
<dbReference type="SUPFAM" id="SSF52402">
    <property type="entry name" value="Adenine nucleotide alpha hydrolases-like"/>
    <property type="match status" value="1"/>
</dbReference>
<evidence type="ECO:0000313" key="10">
    <source>
        <dbReference type="EMBL" id="ABV36933.1"/>
    </source>
</evidence>
<feature type="region of interest" description="Disordered" evidence="8">
    <location>
        <begin position="301"/>
        <end position="326"/>
    </location>
</feature>
<evidence type="ECO:0000256" key="4">
    <source>
        <dbReference type="ARBA" id="ARBA00022840"/>
    </source>
</evidence>
<name>A8FVR0_SHESH</name>
<proteinExistence type="inferred from homology"/>
<sequence length="326" mass="37030">MNANLSIDAHLTVQLIESYLKKLVETEKSNGLLLGLSGGIDSSVLLTIAVRAVGKENVHASFLYDRDSEKGSEAKARIMAQWLDIRLDIADISPAMKSKNIYSPLIMKLVPYSALFNRMIQHSYRFINGEVPFKTSLKIGSRVGEGSWIKCLMYKFIICHIDRGFSERHIHRRELLNKKAIEENLSLIGAANRSEFEIGWFVKDGVDDLPVQPMTGLYKTQVWQLASHLELPDEIQKQLASPDMMFGITDEFGIGHNYRQLDIILDMMEREETDEEMINHGISRADIEDVRELKKYSEWKRNSLHETSPVQGGVDGNVRLPNRAPS</sequence>
<dbReference type="InterPro" id="IPR022310">
    <property type="entry name" value="NAD/GMP_synthase"/>
</dbReference>
<accession>A8FVR0</accession>
<dbReference type="GO" id="GO:0005524">
    <property type="term" value="F:ATP binding"/>
    <property type="evidence" value="ECO:0007669"/>
    <property type="project" value="UniProtKB-KW"/>
</dbReference>
<evidence type="ECO:0000256" key="5">
    <source>
        <dbReference type="ARBA" id="ARBA00023027"/>
    </source>
</evidence>
<dbReference type="UniPathway" id="UPA00253">
    <property type="reaction ID" value="UER00333"/>
</dbReference>
<dbReference type="EMBL" id="CP000821">
    <property type="protein sequence ID" value="ABV36933.1"/>
    <property type="molecule type" value="Genomic_DNA"/>
</dbReference>
<comment type="similarity">
    <text evidence="6">Belongs to the NAD synthetase family.</text>
</comment>
<dbReference type="GO" id="GO:0008795">
    <property type="term" value="F:NAD+ synthase activity"/>
    <property type="evidence" value="ECO:0007669"/>
    <property type="project" value="UniProtKB-EC"/>
</dbReference>
<evidence type="ECO:0000256" key="7">
    <source>
        <dbReference type="RuleBase" id="RU003812"/>
    </source>
</evidence>
<evidence type="ECO:0000256" key="3">
    <source>
        <dbReference type="ARBA" id="ARBA00022741"/>
    </source>
</evidence>
<protein>
    <recommendedName>
        <fullName evidence="7">NH(3)-dependent NAD(+) synthetase</fullName>
        <ecNumber evidence="7">6.3.1.5</ecNumber>
    </recommendedName>
</protein>
<dbReference type="Proteomes" id="UP000002015">
    <property type="component" value="Chromosome"/>
</dbReference>
<feature type="domain" description="NAD/GMP synthase" evidence="9">
    <location>
        <begin position="13"/>
        <end position="98"/>
    </location>
</feature>
<dbReference type="GO" id="GO:0004359">
    <property type="term" value="F:glutaminase activity"/>
    <property type="evidence" value="ECO:0007669"/>
    <property type="project" value="InterPro"/>
</dbReference>
<comment type="catalytic activity">
    <reaction evidence="7">
        <text>deamido-NAD(+) + NH4(+) + ATP = AMP + diphosphate + NAD(+) + H(+)</text>
        <dbReference type="Rhea" id="RHEA:21188"/>
        <dbReference type="ChEBI" id="CHEBI:15378"/>
        <dbReference type="ChEBI" id="CHEBI:28938"/>
        <dbReference type="ChEBI" id="CHEBI:30616"/>
        <dbReference type="ChEBI" id="CHEBI:33019"/>
        <dbReference type="ChEBI" id="CHEBI:57540"/>
        <dbReference type="ChEBI" id="CHEBI:58437"/>
        <dbReference type="ChEBI" id="CHEBI:456215"/>
        <dbReference type="EC" id="6.3.1.5"/>
    </reaction>
</comment>
<keyword evidence="2 6" id="KW-0436">Ligase</keyword>
<dbReference type="GO" id="GO:0003952">
    <property type="term" value="F:NAD+ synthase (glutamine-hydrolyzing) activity"/>
    <property type="evidence" value="ECO:0007669"/>
    <property type="project" value="InterPro"/>
</dbReference>
<dbReference type="Gene3D" id="3.40.50.620">
    <property type="entry name" value="HUPs"/>
    <property type="match status" value="1"/>
</dbReference>
<keyword evidence="11" id="KW-1185">Reference proteome</keyword>
<dbReference type="CDD" id="cd00553">
    <property type="entry name" value="NAD_synthase"/>
    <property type="match status" value="1"/>
</dbReference>
<dbReference type="NCBIfam" id="TIGR00552">
    <property type="entry name" value="nadE"/>
    <property type="match status" value="1"/>
</dbReference>
<feature type="domain" description="NAD/GMP synthase" evidence="9">
    <location>
        <begin position="172"/>
        <end position="302"/>
    </location>
</feature>
<dbReference type="PANTHER" id="PTHR23090">
    <property type="entry name" value="NH 3 /GLUTAMINE-DEPENDENT NAD + SYNTHETASE"/>
    <property type="match status" value="1"/>
</dbReference>
<dbReference type="AlphaFoldDB" id="A8FVR0"/>
<dbReference type="KEGG" id="sse:Ssed_2324"/>
<dbReference type="STRING" id="425104.Ssed_2324"/>
<dbReference type="GO" id="GO:0005737">
    <property type="term" value="C:cytoplasm"/>
    <property type="evidence" value="ECO:0007669"/>
    <property type="project" value="InterPro"/>
</dbReference>
<dbReference type="PANTHER" id="PTHR23090:SF9">
    <property type="entry name" value="GLUTAMINE-DEPENDENT NAD(+) SYNTHETASE"/>
    <property type="match status" value="1"/>
</dbReference>
<dbReference type="eggNOG" id="COG0171">
    <property type="taxonomic scope" value="Bacteria"/>
</dbReference>
<keyword evidence="5 6" id="KW-0520">NAD</keyword>
<comment type="pathway">
    <text evidence="1">Cofactor biosynthesis; NAD(+) biosynthesis.</text>
</comment>
<dbReference type="Pfam" id="PF02540">
    <property type="entry name" value="NAD_synthase"/>
    <property type="match status" value="2"/>
</dbReference>
<evidence type="ECO:0000256" key="8">
    <source>
        <dbReference type="SAM" id="MobiDB-lite"/>
    </source>
</evidence>
<keyword evidence="4 6" id="KW-0067">ATP-binding</keyword>
<dbReference type="EC" id="6.3.1.5" evidence="7"/>
<evidence type="ECO:0000256" key="6">
    <source>
        <dbReference type="RuleBase" id="RU003811"/>
    </source>
</evidence>
<dbReference type="HOGENOM" id="CLU_059327_0_0_6"/>
<dbReference type="InterPro" id="IPR014729">
    <property type="entry name" value="Rossmann-like_a/b/a_fold"/>
</dbReference>
<dbReference type="GO" id="GO:0009435">
    <property type="term" value="P:NAD+ biosynthetic process"/>
    <property type="evidence" value="ECO:0007669"/>
    <property type="project" value="UniProtKB-UniPathway"/>
</dbReference>
<evidence type="ECO:0000256" key="1">
    <source>
        <dbReference type="ARBA" id="ARBA00004790"/>
    </source>
</evidence>
<gene>
    <name evidence="10" type="ordered locus">Ssed_2324</name>
</gene>